<dbReference type="InterPro" id="IPR001054">
    <property type="entry name" value="A/G_cyclase"/>
</dbReference>
<dbReference type="PANTHER" id="PTHR43081">
    <property type="entry name" value="ADENYLATE CYCLASE, TERMINAL-DIFFERENTIATION SPECIFIC-RELATED"/>
    <property type="match status" value="1"/>
</dbReference>
<proteinExistence type="predicted"/>
<name>A0A0S4KKJ3_BODSA</name>
<dbReference type="VEuPathDB" id="TriTrypDB:BSAL_26740"/>
<gene>
    <name evidence="3" type="ORF">BSAL_26740</name>
</gene>
<evidence type="ECO:0000259" key="2">
    <source>
        <dbReference type="PROSITE" id="PS50125"/>
    </source>
</evidence>
<feature type="domain" description="Guanylate cyclase" evidence="2">
    <location>
        <begin position="68"/>
        <end position="199"/>
    </location>
</feature>
<dbReference type="Gene3D" id="3.30.70.1230">
    <property type="entry name" value="Nucleotide cyclase"/>
    <property type="match status" value="1"/>
</dbReference>
<feature type="non-terminal residue" evidence="3">
    <location>
        <position position="370"/>
    </location>
</feature>
<dbReference type="SUPFAM" id="SSF55073">
    <property type="entry name" value="Nucleotide cyclase"/>
    <property type="match status" value="1"/>
</dbReference>
<reference evidence="4" key="1">
    <citation type="submission" date="2015-09" db="EMBL/GenBank/DDBJ databases">
        <authorList>
            <consortium name="Pathogen Informatics"/>
        </authorList>
    </citation>
    <scope>NUCLEOTIDE SEQUENCE [LARGE SCALE GENOMIC DNA]</scope>
    <source>
        <strain evidence="4">Lake Konstanz</strain>
    </source>
</reference>
<evidence type="ECO:0000256" key="1">
    <source>
        <dbReference type="SAM" id="MobiDB-lite"/>
    </source>
</evidence>
<dbReference type="InterPro" id="IPR050697">
    <property type="entry name" value="Adenylyl/Guanylyl_Cyclase_3/4"/>
</dbReference>
<dbReference type="SMART" id="SM00044">
    <property type="entry name" value="CYCc"/>
    <property type="match status" value="1"/>
</dbReference>
<dbReference type="InterPro" id="IPR029787">
    <property type="entry name" value="Nucleotide_cyclase"/>
</dbReference>
<dbReference type="CDD" id="cd07302">
    <property type="entry name" value="CHD"/>
    <property type="match status" value="1"/>
</dbReference>
<evidence type="ECO:0000313" key="3">
    <source>
        <dbReference type="EMBL" id="CUI15107.1"/>
    </source>
</evidence>
<organism evidence="3 4">
    <name type="scientific">Bodo saltans</name>
    <name type="common">Flagellated protozoan</name>
    <dbReference type="NCBI Taxonomy" id="75058"/>
    <lineage>
        <taxon>Eukaryota</taxon>
        <taxon>Discoba</taxon>
        <taxon>Euglenozoa</taxon>
        <taxon>Kinetoplastea</taxon>
        <taxon>Metakinetoplastina</taxon>
        <taxon>Eubodonida</taxon>
        <taxon>Bodonidae</taxon>
        <taxon>Bodo</taxon>
    </lineage>
</organism>
<dbReference type="GO" id="GO:0006171">
    <property type="term" value="P:cAMP biosynthetic process"/>
    <property type="evidence" value="ECO:0007669"/>
    <property type="project" value="TreeGrafter"/>
</dbReference>
<keyword evidence="4" id="KW-1185">Reference proteome</keyword>
<dbReference type="Pfam" id="PF00211">
    <property type="entry name" value="Guanylate_cyc"/>
    <property type="match status" value="1"/>
</dbReference>
<feature type="non-terminal residue" evidence="3">
    <location>
        <position position="1"/>
    </location>
</feature>
<dbReference type="GO" id="GO:0035556">
    <property type="term" value="P:intracellular signal transduction"/>
    <property type="evidence" value="ECO:0007669"/>
    <property type="project" value="InterPro"/>
</dbReference>
<dbReference type="EMBL" id="CYKH01001829">
    <property type="protein sequence ID" value="CUI15107.1"/>
    <property type="molecule type" value="Genomic_DNA"/>
</dbReference>
<dbReference type="PANTHER" id="PTHR43081:SF1">
    <property type="entry name" value="ADENYLATE CYCLASE, TERMINAL-DIFFERENTIATION SPECIFIC"/>
    <property type="match status" value="1"/>
</dbReference>
<dbReference type="PROSITE" id="PS50125">
    <property type="entry name" value="GUANYLATE_CYCLASE_2"/>
    <property type="match status" value="1"/>
</dbReference>
<feature type="compositionally biased region" description="Gly residues" evidence="1">
    <location>
        <begin position="41"/>
        <end position="50"/>
    </location>
</feature>
<dbReference type="Proteomes" id="UP000051952">
    <property type="component" value="Unassembled WGS sequence"/>
</dbReference>
<protein>
    <submittedName>
        <fullName evidence="3">Guanylate cyclase, putative</fullName>
    </submittedName>
</protein>
<feature type="compositionally biased region" description="Polar residues" evidence="1">
    <location>
        <begin position="51"/>
        <end position="60"/>
    </location>
</feature>
<dbReference type="AlphaFoldDB" id="A0A0S4KKJ3"/>
<dbReference type="OrthoDB" id="60033at2759"/>
<evidence type="ECO:0000313" key="4">
    <source>
        <dbReference type="Proteomes" id="UP000051952"/>
    </source>
</evidence>
<sequence>VISSAEGHELHVNLHHVFEWVSCVAKYVPKEVVSDIMRSGQRGGGGGGLSKGNNASTQAPHMTQRTVTLLFCDIENFTTFCEHVPPEDMVDLLEIYFAKMTSVLLQHGCTIDKYIGDAIMGFWGAPLEYHCQGFSACCAALHMQYAVAKLRPYFMRFQHHLNVRVGIHRGVAAVGNIGCSVRLSYTALGDVVNTAARLEGLNKHFGTRVCVSQSVVNDIDGGHFAFRALGSVRVKGKLDALSVYELIGVRTSPPSSSSPKDSGMKHGIKPNSMMLDTRSEAVYTHQTGLSTATDKFAELNVESELLTAKRFKAISERQVEVLAKIESAIQSYQRGDIRDGIVALEQVLHDHSRTLIKLDIDVGKLADVYL</sequence>
<feature type="region of interest" description="Disordered" evidence="1">
    <location>
        <begin position="41"/>
        <end position="60"/>
    </location>
</feature>
<accession>A0A0S4KKJ3</accession>